<dbReference type="Pfam" id="PF25019">
    <property type="entry name" value="LRR_R13L1-DRL21"/>
    <property type="match status" value="1"/>
</dbReference>
<dbReference type="InterPro" id="IPR041118">
    <property type="entry name" value="Rx_N"/>
</dbReference>
<dbReference type="AlphaFoldDB" id="A0A3Q0FF56"/>
<dbReference type="Gene3D" id="3.80.10.10">
    <property type="entry name" value="Ribonuclease Inhibitor"/>
    <property type="match status" value="3"/>
</dbReference>
<evidence type="ECO:0000259" key="8">
    <source>
        <dbReference type="Pfam" id="PF23559"/>
    </source>
</evidence>
<dbReference type="GO" id="GO:0051707">
    <property type="term" value="P:response to other organism"/>
    <property type="evidence" value="ECO:0007669"/>
    <property type="project" value="UniProtKB-ARBA"/>
</dbReference>
<keyword evidence="4" id="KW-0611">Plant defense</keyword>
<proteinExistence type="predicted"/>
<evidence type="ECO:0000256" key="4">
    <source>
        <dbReference type="ARBA" id="ARBA00022821"/>
    </source>
</evidence>
<dbReference type="STRING" id="3916.A0A3Q0FF56"/>
<feature type="domain" description="Disease resistance N-terminal" evidence="7">
    <location>
        <begin position="49"/>
        <end position="141"/>
    </location>
</feature>
<evidence type="ECO:0000256" key="3">
    <source>
        <dbReference type="ARBA" id="ARBA00022741"/>
    </source>
</evidence>
<dbReference type="Gene3D" id="1.10.8.430">
    <property type="entry name" value="Helical domain of apoptotic protease-activating factors"/>
    <property type="match status" value="1"/>
</dbReference>
<dbReference type="InterPro" id="IPR002182">
    <property type="entry name" value="NB-ARC"/>
</dbReference>
<keyword evidence="1" id="KW-0433">Leucine-rich repeat</keyword>
<dbReference type="PANTHER" id="PTHR36766">
    <property type="entry name" value="PLANT BROAD-SPECTRUM MILDEW RESISTANCE PROTEIN RPW8"/>
    <property type="match status" value="1"/>
</dbReference>
<dbReference type="GeneID" id="106778115"/>
<reference evidence="11" key="2">
    <citation type="submission" date="2025-08" db="UniProtKB">
        <authorList>
            <consortium name="RefSeq"/>
        </authorList>
    </citation>
    <scope>IDENTIFICATION</scope>
    <source>
        <tissue evidence="11">Leaf</tissue>
    </source>
</reference>
<dbReference type="FunFam" id="1.10.10.10:FF:000322">
    <property type="entry name" value="Probable disease resistance protein At1g63360"/>
    <property type="match status" value="1"/>
</dbReference>
<sequence>MRSFVLSQAKYPPNTYLYLNQSHSFNRSSNTVNSNEKPTTAACVGGALLSAFLQVAFDRLASPKVLHFFRRRKLDEALLSKLNIKMLSINSLADDAEQKQFRDTRIKAWLFAVKDAVLDAEDLLDEIDYELTKCEVEAQSESQSLSKKVSSFFHSTFTSFNRKINSGLKQVLEKLEYLSSQKGDLGLKEATYSGLRPGSVAQQKLPSTSLVAENVIYGRDDDKETIFNWLTYETDNRNQLSILSIVGMGGVGKTTLAQHVYNDPRMEEADFSIKAWVCVSDDFDVMVVTTTILEAITKSIDDSRNLEMAHGRLKEKLLGKKFFLVLDDVWNERREKWEAVQTPLNFGASGSKILVTTRSEKVASTMRSSKVHRLMHLQEDHCWDVFAKHALQDDHPQLNAELKDIGIKIVKKCKGLPLALKAIGSLLRTKSSFSEWECVLVSKIWDTPIEENEIMPALLLSYHHLPSHLKRCFAYFALFPKDYKFDKQSIILLWIAENFLQCPQRNKSPEEIGELYFDDLLSRSFFQQSSGLESCFVMHDLLNDLAKYVCGDIYFNLEVDKALCIPKMARHFSFAIKDVKYFDSLHEAKRLRTFIPLPTFVIVSYFNDPWQCKIPVHELFSKFKFIHTLSLFCCSGLLEVPDSIGDFKHLRSLDLSRTDIRKLPDSSCLLYNLQILKLNFCLLLKELPSNLYKLNNLRCLEFIATSVRKVPMHMGKMKNLQVLSSFYVGKSSEFGIQQLVGLNLHGGLSIGNMQNIVNPSDALQVDLKNKKHLIKLELEWNSNHIPDNPRNEKQVLEYLQPPKHLKNFSISHYGGTQFPSWLFDNTLSNLVSLSLIGCKYCLHLPPLGLLPFLKQLVIIELDGIVAVGAEFHGSSSSSFTCLETLYFYNMKEWEEWDCETDFPRLQHLSIVHCPKLKGLPKQLLHVKQIIICECERLTITGHNMESSITNNSLEVLHIYSCLYMNIPLRVRYNLLVTLEIDGAFDSPMTFPLDFFPKLCSLKLGCCNLQMISQDHTHNHLKDLCISNSPQFESFPREGLSAPRLVKFSIKELMNLKLLPKRMDILLPSLTDLQILDCPQVELFSDGGLPSNLNTMDLSACSKFMASMKMALGANNSLEVMSVRKLDVESFPDEGFLPFSLTSLEIRNCSDLKNLDYNGICHLSSLQKLFLFNCPSLQCLPEEGLPNSILELKIVGCPLLEQCQG</sequence>
<dbReference type="InterPro" id="IPR036388">
    <property type="entry name" value="WH-like_DNA-bd_sf"/>
</dbReference>
<dbReference type="Gene3D" id="3.40.50.300">
    <property type="entry name" value="P-loop containing nucleotide triphosphate hydrolases"/>
    <property type="match status" value="1"/>
</dbReference>
<evidence type="ECO:0000259" key="7">
    <source>
        <dbReference type="Pfam" id="PF18052"/>
    </source>
</evidence>
<dbReference type="GO" id="GO:0005524">
    <property type="term" value="F:ATP binding"/>
    <property type="evidence" value="ECO:0007669"/>
    <property type="project" value="UniProtKB-KW"/>
</dbReference>
<dbReference type="Pfam" id="PF00931">
    <property type="entry name" value="NB-ARC"/>
    <property type="match status" value="1"/>
</dbReference>
<dbReference type="GO" id="GO:0006952">
    <property type="term" value="P:defense response"/>
    <property type="evidence" value="ECO:0007669"/>
    <property type="project" value="UniProtKB-KW"/>
</dbReference>
<evidence type="ECO:0000313" key="10">
    <source>
        <dbReference type="Proteomes" id="UP000087766"/>
    </source>
</evidence>
<accession>A0A3Q0FF56</accession>
<dbReference type="InterPro" id="IPR001611">
    <property type="entry name" value="Leu-rich_rpt"/>
</dbReference>
<dbReference type="InterPro" id="IPR056789">
    <property type="entry name" value="LRR_R13L1-DRL21"/>
</dbReference>
<dbReference type="Gene3D" id="1.10.10.10">
    <property type="entry name" value="Winged helix-like DNA-binding domain superfamily/Winged helix DNA-binding domain"/>
    <property type="match status" value="1"/>
</dbReference>
<dbReference type="InterPro" id="IPR027417">
    <property type="entry name" value="P-loop_NTPase"/>
</dbReference>
<keyword evidence="10" id="KW-1185">Reference proteome</keyword>
<dbReference type="OrthoDB" id="1733640at2759"/>
<dbReference type="Pfam" id="PF18052">
    <property type="entry name" value="Rx_N"/>
    <property type="match status" value="1"/>
</dbReference>
<keyword evidence="5" id="KW-0067">ATP-binding</keyword>
<dbReference type="InterPro" id="IPR058922">
    <property type="entry name" value="WHD_DRP"/>
</dbReference>
<organism evidence="10 11">
    <name type="scientific">Vigna radiata var. radiata</name>
    <name type="common">Mung bean</name>
    <name type="synonym">Phaseolus aureus</name>
    <dbReference type="NCBI Taxonomy" id="3916"/>
    <lineage>
        <taxon>Eukaryota</taxon>
        <taxon>Viridiplantae</taxon>
        <taxon>Streptophyta</taxon>
        <taxon>Embryophyta</taxon>
        <taxon>Tracheophyta</taxon>
        <taxon>Spermatophyta</taxon>
        <taxon>Magnoliopsida</taxon>
        <taxon>eudicotyledons</taxon>
        <taxon>Gunneridae</taxon>
        <taxon>Pentapetalae</taxon>
        <taxon>rosids</taxon>
        <taxon>fabids</taxon>
        <taxon>Fabales</taxon>
        <taxon>Fabaceae</taxon>
        <taxon>Papilionoideae</taxon>
        <taxon>50 kb inversion clade</taxon>
        <taxon>NPAAA clade</taxon>
        <taxon>indigoferoid/millettioid clade</taxon>
        <taxon>Phaseoleae</taxon>
        <taxon>Vigna</taxon>
    </lineage>
</organism>
<evidence type="ECO:0000259" key="9">
    <source>
        <dbReference type="Pfam" id="PF25019"/>
    </source>
</evidence>
<evidence type="ECO:0000256" key="2">
    <source>
        <dbReference type="ARBA" id="ARBA00022737"/>
    </source>
</evidence>
<evidence type="ECO:0000256" key="5">
    <source>
        <dbReference type="ARBA" id="ARBA00022840"/>
    </source>
</evidence>
<dbReference type="SUPFAM" id="SSF52540">
    <property type="entry name" value="P-loop containing nucleoside triphosphate hydrolases"/>
    <property type="match status" value="1"/>
</dbReference>
<evidence type="ECO:0000256" key="1">
    <source>
        <dbReference type="ARBA" id="ARBA00022614"/>
    </source>
</evidence>
<name>A0A3Q0FF56_VIGRR</name>
<dbReference type="Proteomes" id="UP000087766">
    <property type="component" value="Chromosome 1"/>
</dbReference>
<dbReference type="InterPro" id="IPR042197">
    <property type="entry name" value="Apaf_helical"/>
</dbReference>
<feature type="domain" description="R13L1/DRL21-like LRR repeat region" evidence="9">
    <location>
        <begin position="736"/>
        <end position="860"/>
    </location>
</feature>
<dbReference type="PROSITE" id="PS51450">
    <property type="entry name" value="LRR"/>
    <property type="match status" value="1"/>
</dbReference>
<gene>
    <name evidence="11" type="primary">LOC106778115</name>
</gene>
<dbReference type="Pfam" id="PF23559">
    <property type="entry name" value="WHD_DRP"/>
    <property type="match status" value="1"/>
</dbReference>
<feature type="domain" description="Disease resistance protein winged helix" evidence="8">
    <location>
        <begin position="478"/>
        <end position="546"/>
    </location>
</feature>
<protein>
    <submittedName>
        <fullName evidence="11">Disease resistance RPP13-like protein 1</fullName>
    </submittedName>
</protein>
<reference evidence="10" key="1">
    <citation type="journal article" date="2014" name="Nat. Commun.">
        <title>Genome sequence of mungbean and insights into evolution within Vigna species.</title>
        <authorList>
            <person name="Kang Y.J."/>
            <person name="Kim S.K."/>
            <person name="Kim M.Y."/>
            <person name="Lestari P."/>
            <person name="Kim K.H."/>
            <person name="Ha B.K."/>
            <person name="Jun T.H."/>
            <person name="Hwang W.J."/>
            <person name="Lee T."/>
            <person name="Lee J."/>
            <person name="Shim S."/>
            <person name="Yoon M.Y."/>
            <person name="Jang Y.E."/>
            <person name="Han K.S."/>
            <person name="Taeprayoon P."/>
            <person name="Yoon N."/>
            <person name="Somta P."/>
            <person name="Tanya P."/>
            <person name="Kim K.S."/>
            <person name="Gwag J.G."/>
            <person name="Moon J.K."/>
            <person name="Lee Y.H."/>
            <person name="Park B.S."/>
            <person name="Bombarely A."/>
            <person name="Doyle J.J."/>
            <person name="Jackson S.A."/>
            <person name="Schafleitner R."/>
            <person name="Srinives P."/>
            <person name="Varshney R.K."/>
            <person name="Lee S.H."/>
        </authorList>
    </citation>
    <scope>NUCLEOTIDE SEQUENCE [LARGE SCALE GENOMIC DNA]</scope>
    <source>
        <strain evidence="10">cv. VC1973A</strain>
    </source>
</reference>
<dbReference type="PRINTS" id="PR00364">
    <property type="entry name" value="DISEASERSIST"/>
</dbReference>
<evidence type="ECO:0000313" key="11">
    <source>
        <dbReference type="RefSeq" id="XP_022640992.1"/>
    </source>
</evidence>
<keyword evidence="2" id="KW-0677">Repeat</keyword>
<dbReference type="KEGG" id="vra:106778115"/>
<dbReference type="SUPFAM" id="SSF52058">
    <property type="entry name" value="L domain-like"/>
    <property type="match status" value="2"/>
</dbReference>
<dbReference type="FunFam" id="3.40.50.300:FF:001091">
    <property type="entry name" value="Probable disease resistance protein At1g61300"/>
    <property type="match status" value="1"/>
</dbReference>
<evidence type="ECO:0000259" key="6">
    <source>
        <dbReference type="Pfam" id="PF00931"/>
    </source>
</evidence>
<keyword evidence="3" id="KW-0547">Nucleotide-binding</keyword>
<dbReference type="InterPro" id="IPR032675">
    <property type="entry name" value="LRR_dom_sf"/>
</dbReference>
<dbReference type="Gene3D" id="1.20.5.4130">
    <property type="match status" value="1"/>
</dbReference>
<feature type="domain" description="NB-ARC" evidence="6">
    <location>
        <begin position="220"/>
        <end position="393"/>
    </location>
</feature>
<dbReference type="GO" id="GO:0043531">
    <property type="term" value="F:ADP binding"/>
    <property type="evidence" value="ECO:0007669"/>
    <property type="project" value="InterPro"/>
</dbReference>
<dbReference type="RefSeq" id="XP_022640992.1">
    <property type="nucleotide sequence ID" value="XM_022785271.1"/>
</dbReference>
<dbReference type="PANTHER" id="PTHR36766:SF40">
    <property type="entry name" value="DISEASE RESISTANCE PROTEIN RGA3"/>
    <property type="match status" value="1"/>
</dbReference>